<keyword evidence="3 9" id="KW-0812">Transmembrane</keyword>
<feature type="transmembrane region" description="Helical" evidence="9">
    <location>
        <begin position="300"/>
        <end position="322"/>
    </location>
</feature>
<dbReference type="InterPro" id="IPR043926">
    <property type="entry name" value="ABCG_dom"/>
</dbReference>
<organism evidence="11 12">
    <name type="scientific">Phanerochaete sordida</name>
    <dbReference type="NCBI Taxonomy" id="48140"/>
    <lineage>
        <taxon>Eukaryota</taxon>
        <taxon>Fungi</taxon>
        <taxon>Dikarya</taxon>
        <taxon>Basidiomycota</taxon>
        <taxon>Agaricomycotina</taxon>
        <taxon>Agaricomycetes</taxon>
        <taxon>Polyporales</taxon>
        <taxon>Phanerochaetaceae</taxon>
        <taxon>Phanerochaete</taxon>
    </lineage>
</organism>
<feature type="transmembrane region" description="Helical" evidence="9">
    <location>
        <begin position="812"/>
        <end position="835"/>
    </location>
</feature>
<dbReference type="Proteomes" id="UP000703269">
    <property type="component" value="Unassembled WGS sequence"/>
</dbReference>
<dbReference type="SMART" id="SM00382">
    <property type="entry name" value="AAA"/>
    <property type="match status" value="1"/>
</dbReference>
<evidence type="ECO:0000256" key="6">
    <source>
        <dbReference type="ARBA" id="ARBA00022989"/>
    </source>
</evidence>
<dbReference type="PROSITE" id="PS51257">
    <property type="entry name" value="PROKAR_LIPOPROTEIN"/>
    <property type="match status" value="1"/>
</dbReference>
<accession>A0A9P3G7Y0</accession>
<keyword evidence="11" id="KW-0378">Hydrolase</keyword>
<keyword evidence="2" id="KW-0813">Transport</keyword>
<keyword evidence="6 9" id="KW-1133">Transmembrane helix</keyword>
<evidence type="ECO:0000259" key="10">
    <source>
        <dbReference type="PROSITE" id="PS50893"/>
    </source>
</evidence>
<feature type="transmembrane region" description="Helical" evidence="9">
    <location>
        <begin position="191"/>
        <end position="211"/>
    </location>
</feature>
<dbReference type="Gene3D" id="3.40.50.300">
    <property type="entry name" value="P-loop containing nucleotide triphosphate hydrolases"/>
    <property type="match status" value="1"/>
</dbReference>
<feature type="transmembrane region" description="Helical" evidence="9">
    <location>
        <begin position="150"/>
        <end position="171"/>
    </location>
</feature>
<evidence type="ECO:0000313" key="12">
    <source>
        <dbReference type="Proteomes" id="UP000703269"/>
    </source>
</evidence>
<feature type="transmembrane region" description="Helical" evidence="9">
    <location>
        <begin position="1010"/>
        <end position="1029"/>
    </location>
</feature>
<evidence type="ECO:0000256" key="5">
    <source>
        <dbReference type="ARBA" id="ARBA00022840"/>
    </source>
</evidence>
<dbReference type="InterPro" id="IPR003439">
    <property type="entry name" value="ABC_transporter-like_ATP-bd"/>
</dbReference>
<gene>
    <name evidence="11" type="ORF">PsYK624_051510</name>
</gene>
<protein>
    <submittedName>
        <fullName evidence="11">P-loop containing nucleoside triphosphate hydrolase protein</fullName>
    </submittedName>
</protein>
<dbReference type="GO" id="GO:0016887">
    <property type="term" value="F:ATP hydrolysis activity"/>
    <property type="evidence" value="ECO:0007669"/>
    <property type="project" value="InterPro"/>
</dbReference>
<evidence type="ECO:0000256" key="3">
    <source>
        <dbReference type="ARBA" id="ARBA00022692"/>
    </source>
</evidence>
<comment type="subcellular location">
    <subcellularLocation>
        <location evidence="1">Membrane</location>
        <topology evidence="1">Multi-pass membrane protein</topology>
    </subcellularLocation>
</comment>
<dbReference type="InterPro" id="IPR050352">
    <property type="entry name" value="ABCG_transporters"/>
</dbReference>
<keyword evidence="12" id="KW-1185">Reference proteome</keyword>
<dbReference type="EMBL" id="BPQB01000011">
    <property type="protein sequence ID" value="GJE89059.1"/>
    <property type="molecule type" value="Genomic_DNA"/>
</dbReference>
<feature type="transmembrane region" description="Helical" evidence="9">
    <location>
        <begin position="779"/>
        <end position="800"/>
    </location>
</feature>
<feature type="transmembrane region" description="Helical" evidence="9">
    <location>
        <begin position="856"/>
        <end position="881"/>
    </location>
</feature>
<feature type="domain" description="ABC transporter" evidence="10">
    <location>
        <begin position="440"/>
        <end position="689"/>
    </location>
</feature>
<dbReference type="InterPro" id="IPR017871">
    <property type="entry name" value="ABC_transporter-like_CS"/>
</dbReference>
<name>A0A9P3G7Y0_9APHY</name>
<feature type="compositionally biased region" description="Basic and acidic residues" evidence="8">
    <location>
        <begin position="734"/>
        <end position="750"/>
    </location>
</feature>
<dbReference type="Pfam" id="PF00005">
    <property type="entry name" value="ABC_tran"/>
    <property type="match status" value="1"/>
</dbReference>
<keyword evidence="5" id="KW-0067">ATP-binding</keyword>
<evidence type="ECO:0000256" key="7">
    <source>
        <dbReference type="ARBA" id="ARBA00023136"/>
    </source>
</evidence>
<dbReference type="InterPro" id="IPR003593">
    <property type="entry name" value="AAA+_ATPase"/>
</dbReference>
<evidence type="ECO:0000256" key="2">
    <source>
        <dbReference type="ARBA" id="ARBA00022448"/>
    </source>
</evidence>
<reference evidence="11 12" key="1">
    <citation type="submission" date="2021-08" db="EMBL/GenBank/DDBJ databases">
        <title>Draft Genome Sequence of Phanerochaete sordida strain YK-624.</title>
        <authorList>
            <person name="Mori T."/>
            <person name="Dohra H."/>
            <person name="Suzuki T."/>
            <person name="Kawagishi H."/>
            <person name="Hirai H."/>
        </authorList>
    </citation>
    <scope>NUCLEOTIDE SEQUENCE [LARGE SCALE GENOMIC DNA]</scope>
    <source>
        <strain evidence="11 12">YK-624</strain>
    </source>
</reference>
<dbReference type="AlphaFoldDB" id="A0A9P3G7Y0"/>
<evidence type="ECO:0000256" key="8">
    <source>
        <dbReference type="SAM" id="MobiDB-lite"/>
    </source>
</evidence>
<evidence type="ECO:0000256" key="4">
    <source>
        <dbReference type="ARBA" id="ARBA00022741"/>
    </source>
</evidence>
<sequence length="1037" mass="113323">MTIHQPRSEAFHLFDKILLLAQGAVVYCGSSGACLPYFSTLGYTPPGHSNPLDFLIDVCTVDVGDSSVEQACKVHLEPLTVSWAKYELAHSELGTAEIKIKGYAVDGGEGIVAHVGNASQTTKSLRQFGLGTFALASRASKNAYRAYQELFGHLLQGFTLGVLMGLTFFHLGEQPNDIQSLKTLSFQLVPVYGYVTQVIWTYRWCQLLVIFDREQEDHLYAPLSWVASEFLAWLPVNAVVPSIYVVLVYFISHLRMDSLPTNLGILVADFIMVQLSFVAWSLLAGSIVRDFASAAALGNSLSLFFLLSPGYFLVNVPAWISWFRWLSPHFYSYRIVVISQFRGRSFACVGVSGDALAQCYGANVLRGLRLSADEPIWPYFLGSTGFVIVTLAFSLCLLTFYHPGGIRHAPRAASAMKGKESQASEVDVKRDRVEVTAVNVRLRHASMDLRSFQGTEKTILDGVSARFSSGKLSVIMGPSGSGKSTFLRLCAGRSMKAGLFGASHTTGEILFNGLSSKHTRHLCAFVEQDDDHHLPALTVRETLRFAAMFKLPHTIGRKRKFARAEEVLKMLGLQDCADNMVGGELLKGISGGEKRRLSLACQMIDDPPVLIADEPTSGLDASTAKSVMEALRNLAQSGRTVIVSIHQPRSDIWNMCDNVTILAKGGRVAYHGQREDILPYLAAAGYNCPPLFNPADFAIDLVSASGGPSVTHASHTGDLAHLWNLRAADLKDAAIPSHDDPETPRIDGARPGRAQRTPTHIALPCLLDRMFRNTWRQGAAFRLRFVQPPLVGLAFLLFFLRLTKGPPGAQDRIGLVAECTSILSFVGFLNVVALYPAEKAAFFHDYTAAGARYSSASFLAAFTLFAIVPEVIAALCFTVLVNVATGMQTNARIFLEFAAAIWMQLNFGESVGIIVASFFDTMGLAVSLVSLFLTMAAQSSGIFSASVIPFLADIAWIFPVKYLPRILLINEMTGLEFDCSPESIQSGECIAATGDQVLETYGFHGSTTRLLFISLAITVAYRLLAWVLLEMRVRFIS</sequence>
<dbReference type="PANTHER" id="PTHR48041">
    <property type="entry name" value="ABC TRANSPORTER G FAMILY MEMBER 28"/>
    <property type="match status" value="1"/>
</dbReference>
<keyword evidence="4" id="KW-0547">Nucleotide-binding</keyword>
<dbReference type="PANTHER" id="PTHR48041:SF119">
    <property type="entry name" value="ROA1P"/>
    <property type="match status" value="1"/>
</dbReference>
<dbReference type="PROSITE" id="PS50893">
    <property type="entry name" value="ABC_TRANSPORTER_2"/>
    <property type="match status" value="1"/>
</dbReference>
<feature type="transmembrane region" description="Helical" evidence="9">
    <location>
        <begin position="940"/>
        <end position="958"/>
    </location>
</feature>
<keyword evidence="7 9" id="KW-0472">Membrane</keyword>
<dbReference type="InterPro" id="IPR013525">
    <property type="entry name" value="ABC2_TM"/>
</dbReference>
<feature type="transmembrane region" description="Helical" evidence="9">
    <location>
        <begin position="911"/>
        <end position="933"/>
    </location>
</feature>
<comment type="caution">
    <text evidence="11">The sequence shown here is derived from an EMBL/GenBank/DDBJ whole genome shotgun (WGS) entry which is preliminary data.</text>
</comment>
<feature type="transmembrane region" description="Helical" evidence="9">
    <location>
        <begin position="376"/>
        <end position="401"/>
    </location>
</feature>
<dbReference type="Pfam" id="PF01061">
    <property type="entry name" value="ABC2_membrane"/>
    <property type="match status" value="2"/>
</dbReference>
<dbReference type="Pfam" id="PF19055">
    <property type="entry name" value="ABC2_membrane_7"/>
    <property type="match status" value="2"/>
</dbReference>
<feature type="transmembrane region" description="Helical" evidence="9">
    <location>
        <begin position="231"/>
        <end position="251"/>
    </location>
</feature>
<dbReference type="OrthoDB" id="66620at2759"/>
<evidence type="ECO:0000256" key="9">
    <source>
        <dbReference type="SAM" id="Phobius"/>
    </source>
</evidence>
<feature type="transmembrane region" description="Helical" evidence="9">
    <location>
        <begin position="263"/>
        <end position="288"/>
    </location>
</feature>
<evidence type="ECO:0000256" key="1">
    <source>
        <dbReference type="ARBA" id="ARBA00004141"/>
    </source>
</evidence>
<dbReference type="SUPFAM" id="SSF52540">
    <property type="entry name" value="P-loop containing nucleoside triphosphate hydrolases"/>
    <property type="match status" value="1"/>
</dbReference>
<evidence type="ECO:0000313" key="11">
    <source>
        <dbReference type="EMBL" id="GJE89059.1"/>
    </source>
</evidence>
<dbReference type="GO" id="GO:0016020">
    <property type="term" value="C:membrane"/>
    <property type="evidence" value="ECO:0007669"/>
    <property type="project" value="UniProtKB-SubCell"/>
</dbReference>
<dbReference type="PROSITE" id="PS00211">
    <property type="entry name" value="ABC_TRANSPORTER_1"/>
    <property type="match status" value="1"/>
</dbReference>
<feature type="region of interest" description="Disordered" evidence="8">
    <location>
        <begin position="734"/>
        <end position="755"/>
    </location>
</feature>
<proteinExistence type="predicted"/>
<dbReference type="GO" id="GO:0005524">
    <property type="term" value="F:ATP binding"/>
    <property type="evidence" value="ECO:0007669"/>
    <property type="project" value="UniProtKB-KW"/>
</dbReference>
<dbReference type="GO" id="GO:0140359">
    <property type="term" value="F:ABC-type transporter activity"/>
    <property type="evidence" value="ECO:0007669"/>
    <property type="project" value="InterPro"/>
</dbReference>
<dbReference type="InterPro" id="IPR027417">
    <property type="entry name" value="P-loop_NTPase"/>
</dbReference>